<keyword evidence="5" id="KW-1185">Reference proteome</keyword>
<sequence length="236" mass="26112">MISPYLKLLCLRGGGSSAIIHAQFAKLERILSNHFQLIHPEEPLETSPCPVTPPSLETCDLCSCWASDETISTPQSDEGQNSDKTPIRNFMTQHGPFVGIIGFSEGVHGAASILLEHQRKPFTDDLLFGIFFCGMFLSSDPEPQQIILPTAHVLGLSGHHVRESELLLGHCTLESIRKVVRINDGLGPDSSAVVQQVAHAVSIVYIESNRRRMSRLCERNHQGSVSPTMMYRRRSV</sequence>
<dbReference type="InterPro" id="IPR029058">
    <property type="entry name" value="AB_hydrolase_fold"/>
</dbReference>
<dbReference type="EMBL" id="ONZP01000067">
    <property type="protein sequence ID" value="SPJ72516.1"/>
    <property type="molecule type" value="Genomic_DNA"/>
</dbReference>
<dbReference type="AlphaFoldDB" id="A0AAE8M1G5"/>
<dbReference type="GO" id="GO:0016787">
    <property type="term" value="F:hydrolase activity"/>
    <property type="evidence" value="ECO:0007669"/>
    <property type="project" value="UniProtKB-KW"/>
</dbReference>
<dbReference type="Gene3D" id="3.40.50.1820">
    <property type="entry name" value="alpha/beta hydrolase"/>
    <property type="match status" value="1"/>
</dbReference>
<dbReference type="GO" id="GO:0044550">
    <property type="term" value="P:secondary metabolite biosynthetic process"/>
    <property type="evidence" value="ECO:0007669"/>
    <property type="project" value="TreeGrafter"/>
</dbReference>
<reference evidence="4" key="1">
    <citation type="submission" date="2018-03" db="EMBL/GenBank/DDBJ databases">
        <authorList>
            <person name="Guldener U."/>
        </authorList>
    </citation>
    <scope>NUCLEOTIDE SEQUENCE</scope>
</reference>
<accession>A0AAE8M1G5</accession>
<keyword evidence="2" id="KW-0378">Hydrolase</keyword>
<dbReference type="Proteomes" id="UP001187734">
    <property type="component" value="Unassembled WGS sequence"/>
</dbReference>
<feature type="domain" description="Serine hydrolase" evidence="3">
    <location>
        <begin position="6"/>
        <end position="177"/>
    </location>
</feature>
<evidence type="ECO:0000256" key="1">
    <source>
        <dbReference type="ARBA" id="ARBA00005863"/>
    </source>
</evidence>
<dbReference type="PANTHER" id="PTHR48070:SF3">
    <property type="entry name" value="ESTERASE DBAE-RELATED"/>
    <property type="match status" value="1"/>
</dbReference>
<evidence type="ECO:0000259" key="3">
    <source>
        <dbReference type="Pfam" id="PF03959"/>
    </source>
</evidence>
<name>A0AAE8M1G5_9HYPO</name>
<dbReference type="PANTHER" id="PTHR48070">
    <property type="entry name" value="ESTERASE OVCA2"/>
    <property type="match status" value="1"/>
</dbReference>
<dbReference type="Pfam" id="PF03959">
    <property type="entry name" value="FSH1"/>
    <property type="match status" value="1"/>
</dbReference>
<evidence type="ECO:0000256" key="2">
    <source>
        <dbReference type="ARBA" id="ARBA00022801"/>
    </source>
</evidence>
<dbReference type="GO" id="GO:0005737">
    <property type="term" value="C:cytoplasm"/>
    <property type="evidence" value="ECO:0007669"/>
    <property type="project" value="TreeGrafter"/>
</dbReference>
<dbReference type="InterPro" id="IPR050593">
    <property type="entry name" value="LovG"/>
</dbReference>
<gene>
    <name evidence="4" type="ORF">FTOL_02245</name>
</gene>
<comment type="similarity">
    <text evidence="1">Belongs to the LovG family.</text>
</comment>
<dbReference type="InterPro" id="IPR005645">
    <property type="entry name" value="FSH-like_dom"/>
</dbReference>
<dbReference type="GO" id="GO:0005634">
    <property type="term" value="C:nucleus"/>
    <property type="evidence" value="ECO:0007669"/>
    <property type="project" value="TreeGrafter"/>
</dbReference>
<protein>
    <submittedName>
        <fullName evidence="4">Related to fusarin C cluster - oxidoreductase</fullName>
    </submittedName>
</protein>
<evidence type="ECO:0000313" key="5">
    <source>
        <dbReference type="Proteomes" id="UP001187734"/>
    </source>
</evidence>
<organism evidence="4 5">
    <name type="scientific">Fusarium torulosum</name>
    <dbReference type="NCBI Taxonomy" id="33205"/>
    <lineage>
        <taxon>Eukaryota</taxon>
        <taxon>Fungi</taxon>
        <taxon>Dikarya</taxon>
        <taxon>Ascomycota</taxon>
        <taxon>Pezizomycotina</taxon>
        <taxon>Sordariomycetes</taxon>
        <taxon>Hypocreomycetidae</taxon>
        <taxon>Hypocreales</taxon>
        <taxon>Nectriaceae</taxon>
        <taxon>Fusarium</taxon>
    </lineage>
</organism>
<evidence type="ECO:0000313" key="4">
    <source>
        <dbReference type="EMBL" id="SPJ72516.1"/>
    </source>
</evidence>
<comment type="caution">
    <text evidence="4">The sequence shown here is derived from an EMBL/GenBank/DDBJ whole genome shotgun (WGS) entry which is preliminary data.</text>
</comment>
<proteinExistence type="inferred from homology"/>